<dbReference type="EMBL" id="JACAZE010000008">
    <property type="protein sequence ID" value="KAF7308447.1"/>
    <property type="molecule type" value="Genomic_DNA"/>
</dbReference>
<name>A0A8H6W896_MYCCL</name>
<evidence type="ECO:0000313" key="2">
    <source>
        <dbReference type="Proteomes" id="UP000613580"/>
    </source>
</evidence>
<sequence length="325" mass="36742">MSKELPLKVRMDIRDRWDNSDSSVREAIAALAKVLGHTIEPRIEWVKLWSALKEKFPDNTIFVPTIVRYTIAWYERLNARLDNEAYADWTDQLLDALRNPRALALTIEVAESAKATRPTTNWVEKFDTFHLFVPNTEPVSQAKLETGFDKDFENLFKDTAPDDDWAEVKVPTLPPPRVATTSSQVVDELPTVERLPVLDGLARPNQLFASTAPYILIVEERGAVIVVQCSHEATLELMSSYLKKWIKINPNDSMRRGVLKVELIESEAFGAMFDTLTVERSMARNNNGPPINPAFILAFIEGVLGYQLVSTVGVTKTYKSTTLYK</sequence>
<gene>
    <name evidence="1" type="ORF">HMN09_00693600</name>
</gene>
<dbReference type="OrthoDB" id="4926491at2759"/>
<dbReference type="AlphaFoldDB" id="A0A8H6W896"/>
<reference evidence="1" key="1">
    <citation type="submission" date="2020-05" db="EMBL/GenBank/DDBJ databases">
        <title>Mycena genomes resolve the evolution of fungal bioluminescence.</title>
        <authorList>
            <person name="Tsai I.J."/>
        </authorList>
    </citation>
    <scope>NUCLEOTIDE SEQUENCE</scope>
    <source>
        <strain evidence="1">110903Hualien_Pintung</strain>
    </source>
</reference>
<protein>
    <submittedName>
        <fullName evidence="1">Uncharacterized protein</fullName>
    </submittedName>
</protein>
<proteinExistence type="predicted"/>
<keyword evidence="2" id="KW-1185">Reference proteome</keyword>
<accession>A0A8H6W896</accession>
<evidence type="ECO:0000313" key="1">
    <source>
        <dbReference type="EMBL" id="KAF7308447.1"/>
    </source>
</evidence>
<dbReference type="Proteomes" id="UP000613580">
    <property type="component" value="Unassembled WGS sequence"/>
</dbReference>
<organism evidence="1 2">
    <name type="scientific">Mycena chlorophos</name>
    <name type="common">Agaric fungus</name>
    <name type="synonym">Agaricus chlorophos</name>
    <dbReference type="NCBI Taxonomy" id="658473"/>
    <lineage>
        <taxon>Eukaryota</taxon>
        <taxon>Fungi</taxon>
        <taxon>Dikarya</taxon>
        <taxon>Basidiomycota</taxon>
        <taxon>Agaricomycotina</taxon>
        <taxon>Agaricomycetes</taxon>
        <taxon>Agaricomycetidae</taxon>
        <taxon>Agaricales</taxon>
        <taxon>Marasmiineae</taxon>
        <taxon>Mycenaceae</taxon>
        <taxon>Mycena</taxon>
    </lineage>
</organism>
<comment type="caution">
    <text evidence="1">The sequence shown here is derived from an EMBL/GenBank/DDBJ whole genome shotgun (WGS) entry which is preliminary data.</text>
</comment>